<dbReference type="OrthoDB" id="9792317at2"/>
<evidence type="ECO:0000256" key="1">
    <source>
        <dbReference type="ARBA" id="ARBA00004651"/>
    </source>
</evidence>
<organism evidence="8 9">
    <name type="scientific">Vibrio panuliri</name>
    <dbReference type="NCBI Taxonomy" id="1381081"/>
    <lineage>
        <taxon>Bacteria</taxon>
        <taxon>Pseudomonadati</taxon>
        <taxon>Pseudomonadota</taxon>
        <taxon>Gammaproteobacteria</taxon>
        <taxon>Vibrionales</taxon>
        <taxon>Vibrionaceae</taxon>
        <taxon>Vibrio</taxon>
    </lineage>
</organism>
<protein>
    <submittedName>
        <fullName evidence="8">Cobalamin biosynthesis protein CbiM</fullName>
    </submittedName>
</protein>
<feature type="transmembrane region" description="Helical" evidence="7">
    <location>
        <begin position="130"/>
        <end position="152"/>
    </location>
</feature>
<keyword evidence="3" id="KW-1003">Cell membrane</keyword>
<feature type="transmembrane region" description="Helical" evidence="7">
    <location>
        <begin position="68"/>
        <end position="91"/>
    </location>
</feature>
<dbReference type="GO" id="GO:0005886">
    <property type="term" value="C:plasma membrane"/>
    <property type="evidence" value="ECO:0007669"/>
    <property type="project" value="UniProtKB-SubCell"/>
</dbReference>
<evidence type="ECO:0000256" key="7">
    <source>
        <dbReference type="SAM" id="Phobius"/>
    </source>
</evidence>
<dbReference type="PANTHER" id="PTHR34229:SF1">
    <property type="entry name" value="METAL TRANSPORT PROTEIN HI_1621-RELATED"/>
    <property type="match status" value="1"/>
</dbReference>
<feature type="transmembrane region" description="Helical" evidence="7">
    <location>
        <begin position="39"/>
        <end position="56"/>
    </location>
</feature>
<evidence type="ECO:0000256" key="5">
    <source>
        <dbReference type="ARBA" id="ARBA00022989"/>
    </source>
</evidence>
<comment type="caution">
    <text evidence="8">The sequence shown here is derived from an EMBL/GenBank/DDBJ whole genome shotgun (WGS) entry which is preliminary data.</text>
</comment>
<keyword evidence="4 7" id="KW-0812">Transmembrane</keyword>
<evidence type="ECO:0000256" key="6">
    <source>
        <dbReference type="ARBA" id="ARBA00023136"/>
    </source>
</evidence>
<dbReference type="NCBIfam" id="NF004903">
    <property type="entry name" value="PRK06265.1-3"/>
    <property type="match status" value="1"/>
</dbReference>
<reference evidence="8 9" key="1">
    <citation type="submission" date="2016-09" db="EMBL/GenBank/DDBJ databases">
        <title>Genomic Taxonomy of the Vibrionaceae.</title>
        <authorList>
            <person name="Gonzalez-Castillo A."/>
            <person name="Gomez-Gil B."/>
            <person name="Enciso-Ibarra K."/>
        </authorList>
    </citation>
    <scope>NUCLEOTIDE SEQUENCE [LARGE SCALE GENOMIC DNA]</scope>
    <source>
        <strain evidence="8 9">CAIM 703</strain>
    </source>
</reference>
<evidence type="ECO:0000256" key="4">
    <source>
        <dbReference type="ARBA" id="ARBA00022692"/>
    </source>
</evidence>
<dbReference type="Gene3D" id="1.10.1760.20">
    <property type="match status" value="1"/>
</dbReference>
<dbReference type="STRING" id="1381081.BIY22_05500"/>
<evidence type="ECO:0000256" key="2">
    <source>
        <dbReference type="ARBA" id="ARBA00022448"/>
    </source>
</evidence>
<evidence type="ECO:0000256" key="3">
    <source>
        <dbReference type="ARBA" id="ARBA00022475"/>
    </source>
</evidence>
<evidence type="ECO:0000313" key="8">
    <source>
        <dbReference type="EMBL" id="OLQ90448.1"/>
    </source>
</evidence>
<feature type="transmembrane region" description="Helical" evidence="7">
    <location>
        <begin position="164"/>
        <end position="186"/>
    </location>
</feature>
<dbReference type="RefSeq" id="WP_075708071.1">
    <property type="nucleotide sequence ID" value="NZ_MJMJ01000012.1"/>
</dbReference>
<gene>
    <name evidence="8" type="ORF">BIY22_05500</name>
</gene>
<dbReference type="InterPro" id="IPR002751">
    <property type="entry name" value="CbiM/NikMN"/>
</dbReference>
<comment type="subcellular location">
    <subcellularLocation>
        <location evidence="1">Cell membrane</location>
        <topology evidence="1">Multi-pass membrane protein</topology>
    </subcellularLocation>
</comment>
<feature type="transmembrane region" description="Helical" evidence="7">
    <location>
        <begin position="7"/>
        <end position="27"/>
    </location>
</feature>
<dbReference type="Pfam" id="PF01891">
    <property type="entry name" value="CbiM"/>
    <property type="match status" value="1"/>
</dbReference>
<keyword evidence="5 7" id="KW-1133">Transmembrane helix</keyword>
<dbReference type="GO" id="GO:0000041">
    <property type="term" value="P:transition metal ion transport"/>
    <property type="evidence" value="ECO:0007669"/>
    <property type="project" value="InterPro"/>
</dbReference>
<name>A0A1Q9HJC7_9VIBR</name>
<dbReference type="PANTHER" id="PTHR34229">
    <property type="entry name" value="METAL TRANSPORT PROTEIN HI_1621-RELATED"/>
    <property type="match status" value="1"/>
</dbReference>
<dbReference type="Proteomes" id="UP000186313">
    <property type="component" value="Unassembled WGS sequence"/>
</dbReference>
<dbReference type="EMBL" id="MJMJ01000012">
    <property type="protein sequence ID" value="OLQ90448.1"/>
    <property type="molecule type" value="Genomic_DNA"/>
</dbReference>
<dbReference type="AlphaFoldDB" id="A0A1Q9HJC7"/>
<evidence type="ECO:0000313" key="9">
    <source>
        <dbReference type="Proteomes" id="UP000186313"/>
    </source>
</evidence>
<dbReference type="NCBIfam" id="NF004905">
    <property type="entry name" value="PRK06265.1-5"/>
    <property type="match status" value="1"/>
</dbReference>
<proteinExistence type="predicted"/>
<sequence length="203" mass="21355">MHIVDGVLSIPVVASGIIVSVVGTVLGLRHLTDDKVPQAAMLAACFFVASLVHIPIGPSSVHLIFNGLIGLLMGWSVFPVVLVGLILQAVFFGFGGILVLGVNTLNIALPAVVVGVMLKPHIDKWPPSRVGFLAGFVAVFLTSVLVSIALVLSGDVFVNSASLVIITHLPIALLEGFVCAYAFSLLKKVRPELVKQTCQSEIQ</sequence>
<keyword evidence="6 7" id="KW-0472">Membrane</keyword>
<keyword evidence="2" id="KW-0813">Transport</keyword>
<accession>A0A1Q9HJC7</accession>
<feature type="transmembrane region" description="Helical" evidence="7">
    <location>
        <begin position="97"/>
        <end position="118"/>
    </location>
</feature>